<dbReference type="GO" id="GO:0005737">
    <property type="term" value="C:cytoplasm"/>
    <property type="evidence" value="ECO:0007669"/>
    <property type="project" value="UniProtKB-SubCell"/>
</dbReference>
<comment type="similarity">
    <text evidence="3 8">Belongs to the arginine deiminase family.</text>
</comment>
<organism evidence="10 11">
    <name type="scientific">Ancylobacter novellus (strain ATCC 8093 / DSM 506 / JCM 20403 / CCM 1077 / IAM 12100 / NBRC 12443 / NCIMB 10456)</name>
    <name type="common">Starkeya novella</name>
    <dbReference type="NCBI Taxonomy" id="639283"/>
    <lineage>
        <taxon>Bacteria</taxon>
        <taxon>Pseudomonadati</taxon>
        <taxon>Pseudomonadota</taxon>
        <taxon>Alphaproteobacteria</taxon>
        <taxon>Hyphomicrobiales</taxon>
        <taxon>Xanthobacteraceae</taxon>
        <taxon>Ancylobacter</taxon>
    </lineage>
</organism>
<dbReference type="SUPFAM" id="SSF55909">
    <property type="entry name" value="Pentein"/>
    <property type="match status" value="1"/>
</dbReference>
<dbReference type="GO" id="GO:0016990">
    <property type="term" value="F:arginine deiminase activity"/>
    <property type="evidence" value="ECO:0007669"/>
    <property type="project" value="UniProtKB-UniRule"/>
</dbReference>
<evidence type="ECO:0000256" key="5">
    <source>
        <dbReference type="ARBA" id="ARBA00022503"/>
    </source>
</evidence>
<reference evidence="10 11" key="1">
    <citation type="journal article" date="2012" name="Stand. Genomic Sci.">
        <title>Complete genome sequence of the facultatively chemolithoautotrophic and methylotrophic alpha Proteobacterium Starkeya novella type strain (ATCC 8093(T)).</title>
        <authorList>
            <person name="Kappler U."/>
            <person name="Davenport K."/>
            <person name="Beatson S."/>
            <person name="Lucas S."/>
            <person name="Lapidus A."/>
            <person name="Copeland A."/>
            <person name="Berry K.W."/>
            <person name="Glavina Del Rio T."/>
            <person name="Hammon N."/>
            <person name="Dalin E."/>
            <person name="Tice H."/>
            <person name="Pitluck S."/>
            <person name="Richardson P."/>
            <person name="Bruce D."/>
            <person name="Goodwin L.A."/>
            <person name="Han C."/>
            <person name="Tapia R."/>
            <person name="Detter J.C."/>
            <person name="Chang Y.J."/>
            <person name="Jeffries C.D."/>
            <person name="Land M."/>
            <person name="Hauser L."/>
            <person name="Kyrpides N.C."/>
            <person name="Goker M."/>
            <person name="Ivanova N."/>
            <person name="Klenk H.P."/>
            <person name="Woyke T."/>
        </authorList>
    </citation>
    <scope>NUCLEOTIDE SEQUENCE [LARGE SCALE GENOMIC DNA]</scope>
    <source>
        <strain evidence="11">ATCC 8093 / DSM 506 / JCM 20403 / CCM 1077 / IAM 12100 / NBRC 12443 / NCIMB 10456</strain>
    </source>
</reference>
<dbReference type="HOGENOM" id="CLU_052662_0_0_5"/>
<evidence type="ECO:0000256" key="4">
    <source>
        <dbReference type="ARBA" id="ARBA00022490"/>
    </source>
</evidence>
<dbReference type="RefSeq" id="WP_013168972.1">
    <property type="nucleotide sequence ID" value="NC_014217.1"/>
</dbReference>
<dbReference type="OrthoDB" id="9807502at2"/>
<keyword evidence="4 8" id="KW-0963">Cytoplasm</keyword>
<dbReference type="PRINTS" id="PR01466">
    <property type="entry name" value="ARGDEIMINASE"/>
</dbReference>
<accession>D7A1P6</accession>
<dbReference type="HAMAP" id="MF_00242">
    <property type="entry name" value="Arg_deiminase"/>
    <property type="match status" value="1"/>
</dbReference>
<name>D7A1P6_ANCN5</name>
<dbReference type="PANTHER" id="PTHR47271:SF3">
    <property type="entry name" value="ARGININE DEIMINASE"/>
    <property type="match status" value="1"/>
</dbReference>
<dbReference type="Gene3D" id="1.10.3930.10">
    <property type="entry name" value="Arginine deiminase"/>
    <property type="match status" value="1"/>
</dbReference>
<dbReference type="AlphaFoldDB" id="D7A1P6"/>
<dbReference type="Proteomes" id="UP000006633">
    <property type="component" value="Chromosome"/>
</dbReference>
<evidence type="ECO:0000256" key="3">
    <source>
        <dbReference type="ARBA" id="ARBA00010206"/>
    </source>
</evidence>
<dbReference type="UniPathway" id="UPA00254">
    <property type="reaction ID" value="UER00364"/>
</dbReference>
<dbReference type="EC" id="3.5.3.6" evidence="8"/>
<evidence type="ECO:0000313" key="10">
    <source>
        <dbReference type="EMBL" id="ADH91471.1"/>
    </source>
</evidence>
<dbReference type="GO" id="GO:0019546">
    <property type="term" value="P:L-arginine deiminase pathway"/>
    <property type="evidence" value="ECO:0007669"/>
    <property type="project" value="TreeGrafter"/>
</dbReference>
<dbReference type="EMBL" id="CP002026">
    <property type="protein sequence ID" value="ADH91471.1"/>
    <property type="molecule type" value="Genomic_DNA"/>
</dbReference>
<dbReference type="NCBIfam" id="NF002381">
    <property type="entry name" value="PRK01388.1"/>
    <property type="match status" value="1"/>
</dbReference>
<evidence type="ECO:0000256" key="1">
    <source>
        <dbReference type="ARBA" id="ARBA00004496"/>
    </source>
</evidence>
<evidence type="ECO:0000256" key="7">
    <source>
        <dbReference type="ARBA" id="ARBA00049429"/>
    </source>
</evidence>
<evidence type="ECO:0000313" key="11">
    <source>
        <dbReference type="Proteomes" id="UP000006633"/>
    </source>
</evidence>
<dbReference type="STRING" id="639283.Snov_4202"/>
<keyword evidence="6 8" id="KW-0378">Hydrolase</keyword>
<dbReference type="Pfam" id="PF02274">
    <property type="entry name" value="ADI"/>
    <property type="match status" value="1"/>
</dbReference>
<keyword evidence="5 8" id="KW-0056">Arginine metabolism</keyword>
<dbReference type="KEGG" id="sno:Snov_4202"/>
<comment type="subcellular location">
    <subcellularLocation>
        <location evidence="1 8">Cytoplasm</location>
    </subcellularLocation>
</comment>
<protein>
    <recommendedName>
        <fullName evidence="8">Arginine deiminase</fullName>
        <shortName evidence="8">ADI</shortName>
        <ecNumber evidence="8">3.5.3.6</ecNumber>
    </recommendedName>
    <alternativeName>
        <fullName evidence="8">Arginine dihydrolase</fullName>
        <shortName evidence="8">AD</shortName>
    </alternativeName>
</protein>
<dbReference type="PANTHER" id="PTHR47271">
    <property type="entry name" value="ARGININE DEIMINASE"/>
    <property type="match status" value="1"/>
</dbReference>
<evidence type="ECO:0000256" key="2">
    <source>
        <dbReference type="ARBA" id="ARBA00005213"/>
    </source>
</evidence>
<gene>
    <name evidence="8" type="primary">arcA</name>
    <name evidence="10" type="ordered locus">Snov_4202</name>
</gene>
<evidence type="ECO:0000256" key="6">
    <source>
        <dbReference type="ARBA" id="ARBA00022801"/>
    </source>
</evidence>
<proteinExistence type="inferred from homology"/>
<dbReference type="PIRSF" id="PIRSF006356">
    <property type="entry name" value="Arg_deiminase"/>
    <property type="match status" value="1"/>
</dbReference>
<dbReference type="eggNOG" id="COG2235">
    <property type="taxonomic scope" value="Bacteria"/>
</dbReference>
<evidence type="ECO:0000256" key="9">
    <source>
        <dbReference type="PIRSR" id="PIRSR006356-1"/>
    </source>
</evidence>
<comment type="catalytic activity">
    <reaction evidence="7 8">
        <text>L-arginine + H2O = L-citrulline + NH4(+)</text>
        <dbReference type="Rhea" id="RHEA:19597"/>
        <dbReference type="ChEBI" id="CHEBI:15377"/>
        <dbReference type="ChEBI" id="CHEBI:28938"/>
        <dbReference type="ChEBI" id="CHEBI:32682"/>
        <dbReference type="ChEBI" id="CHEBI:57743"/>
        <dbReference type="EC" id="3.5.3.6"/>
    </reaction>
</comment>
<feature type="active site" description="Amidino-cysteine intermediate" evidence="8 9">
    <location>
        <position position="402"/>
    </location>
</feature>
<comment type="pathway">
    <text evidence="2 8">Amino-acid degradation; L-arginine degradation via ADI pathway; carbamoyl phosphate from L-arginine: step 1/2.</text>
</comment>
<evidence type="ECO:0000256" key="8">
    <source>
        <dbReference type="HAMAP-Rule" id="MF_00242"/>
    </source>
</evidence>
<dbReference type="InterPro" id="IPR003876">
    <property type="entry name" value="Arg_deiminase"/>
</dbReference>
<sequence>MRQFGVHSEAGVLRTVMVCRPGLAHKRLTPGNCRELLFDDVLWVQEAQKEHFNFCNKMREVGVEVLEFHDLLARVLEIKEARDWVLDRRITANHVGSGMLKELRQWLDELPPMKLAEHLVGGIARFELPFEPQGMFGRYLEPTGFVIPPVPNTIFTRDNSCWIYGGVTVNPMYWPARRPETLLVTAIYKFHPEFRNGDFKVWWGNPDEDFGPSTLEGGDVMPVGNGTVFIGMGERTTPQAVGQLARALFLGEAATRVVACQMPKSRAAMHLDTVFTMCDRDLANVFLDVCQQITCYSLRPGDNEEDVDYTVEDRPFLTEDGTGVAAEALGLQHLRIVTTGGDSYEQEREQWDDGNNVVALAPGVVVGYERNSYTNTKLRKAGIEVITIEGDELGRGRGGGHCMTCPILRDPIQ</sequence>
<dbReference type="Gene3D" id="3.75.10.10">
    <property type="entry name" value="L-arginine/glycine Amidinotransferase, Chain A"/>
    <property type="match status" value="1"/>
</dbReference>
<keyword evidence="11" id="KW-1185">Reference proteome</keyword>